<accession>A0A060BNZ4</accession>
<feature type="domain" description="BIG2" evidence="1">
    <location>
        <begin position="1"/>
        <end position="50"/>
    </location>
</feature>
<dbReference type="SUPFAM" id="SSF49373">
    <property type="entry name" value="Invasin/intimin cell-adhesion fragments"/>
    <property type="match status" value="1"/>
</dbReference>
<proteinExistence type="predicted"/>
<sequence length="89" mass="8724">DATDKTVIWATTNGSIASVDQTGKVTGIGVGTAMITATTEGGSFSATCAVTVKPNTYNVVANSGYGGVAYGTGTYQAGSNVTLTAVPSP</sequence>
<dbReference type="Gene3D" id="2.60.40.1080">
    <property type="match status" value="1"/>
</dbReference>
<reference evidence="2" key="1">
    <citation type="journal article" date="2013" name="Environ. Microbiol.">
        <title>Seasonally variable intestinal metagenomes of the red palm weevil (Rhynchophorus ferrugineus).</title>
        <authorList>
            <person name="Jia S."/>
            <person name="Zhang X."/>
            <person name="Zhang G."/>
            <person name="Yin A."/>
            <person name="Zhang S."/>
            <person name="Li F."/>
            <person name="Wang L."/>
            <person name="Zhao D."/>
            <person name="Yun Q."/>
            <person name="Tala"/>
            <person name="Wang J."/>
            <person name="Sun G."/>
            <person name="Baabdullah M."/>
            <person name="Yu X."/>
            <person name="Hu S."/>
            <person name="Al-Mssallem I.S."/>
            <person name="Yu J."/>
        </authorList>
    </citation>
    <scope>NUCLEOTIDE SEQUENCE</scope>
</reference>
<dbReference type="EMBL" id="KF117385">
    <property type="protein sequence ID" value="AIA84639.1"/>
    <property type="molecule type" value="Genomic_DNA"/>
</dbReference>
<protein>
    <submittedName>
        <fullName evidence="2">CAZy families CBM9|GH87 protein</fullName>
    </submittedName>
</protein>
<evidence type="ECO:0000259" key="1">
    <source>
        <dbReference type="Pfam" id="PF02368"/>
    </source>
</evidence>
<dbReference type="InterPro" id="IPR008964">
    <property type="entry name" value="Invasin/intimin_cell_adhesion"/>
</dbReference>
<dbReference type="InterPro" id="IPR003343">
    <property type="entry name" value="Big_2"/>
</dbReference>
<dbReference type="AlphaFoldDB" id="A0A060BNZ4"/>
<feature type="non-terminal residue" evidence="2">
    <location>
        <position position="1"/>
    </location>
</feature>
<evidence type="ECO:0000313" key="2">
    <source>
        <dbReference type="EMBL" id="AIA84639.1"/>
    </source>
</evidence>
<name>A0A060BNZ4_9BACT</name>
<feature type="non-terminal residue" evidence="2">
    <location>
        <position position="89"/>
    </location>
</feature>
<organism evidence="2">
    <name type="scientific">uncultured Chitinophaga sp</name>
    <dbReference type="NCBI Taxonomy" id="339340"/>
    <lineage>
        <taxon>Bacteria</taxon>
        <taxon>Pseudomonadati</taxon>
        <taxon>Bacteroidota</taxon>
        <taxon>Chitinophagia</taxon>
        <taxon>Chitinophagales</taxon>
        <taxon>Chitinophagaceae</taxon>
        <taxon>Chitinophaga</taxon>
        <taxon>environmental samples</taxon>
    </lineage>
</organism>
<dbReference type="Pfam" id="PF02368">
    <property type="entry name" value="Big_2"/>
    <property type="match status" value="1"/>
</dbReference>